<evidence type="ECO:0000256" key="2">
    <source>
        <dbReference type="ARBA" id="ARBA00023015"/>
    </source>
</evidence>
<dbReference type="InterPro" id="IPR013249">
    <property type="entry name" value="RNA_pol_sigma70_r4_t2"/>
</dbReference>
<dbReference type="SUPFAM" id="SSF88659">
    <property type="entry name" value="Sigma3 and sigma4 domains of RNA polymerase sigma factors"/>
    <property type="match status" value="1"/>
</dbReference>
<keyword evidence="8" id="KW-1185">Reference proteome</keyword>
<dbReference type="Pfam" id="PF08281">
    <property type="entry name" value="Sigma70_r4_2"/>
    <property type="match status" value="1"/>
</dbReference>
<name>A0ABS7J7V7_9SPHN</name>
<dbReference type="Gene3D" id="1.10.1740.10">
    <property type="match status" value="1"/>
</dbReference>
<dbReference type="PANTHER" id="PTHR43133:SF63">
    <property type="entry name" value="RNA POLYMERASE SIGMA FACTOR FECI-RELATED"/>
    <property type="match status" value="1"/>
</dbReference>
<protein>
    <submittedName>
        <fullName evidence="7">Sigma-70 family RNA polymerase sigma factor</fullName>
    </submittedName>
</protein>
<comment type="caution">
    <text evidence="7">The sequence shown here is derived from an EMBL/GenBank/DDBJ whole genome shotgun (WGS) entry which is preliminary data.</text>
</comment>
<organism evidence="7 8">
    <name type="scientific">Qipengyuania qiaonensis</name>
    <dbReference type="NCBI Taxonomy" id="2867240"/>
    <lineage>
        <taxon>Bacteria</taxon>
        <taxon>Pseudomonadati</taxon>
        <taxon>Pseudomonadota</taxon>
        <taxon>Alphaproteobacteria</taxon>
        <taxon>Sphingomonadales</taxon>
        <taxon>Erythrobacteraceae</taxon>
        <taxon>Qipengyuania</taxon>
    </lineage>
</organism>
<dbReference type="InterPro" id="IPR036388">
    <property type="entry name" value="WH-like_DNA-bd_sf"/>
</dbReference>
<feature type="domain" description="RNA polymerase sigma factor 70 region 4 type 2" evidence="6">
    <location>
        <begin position="112"/>
        <end position="161"/>
    </location>
</feature>
<sequence>MVETGAWDKLPTLEEQFSGPLASFFAKRLPKHVDVDDLVQEVFMKLVKRGDTASIENIEGYVFRTAHSVLNDHLRRKQSRSEGKHVPMDDFLAVLGSEITPERVILGQEQLQIMLMALKELPTRTQDIFVMRALEEMRSVEIADKLKISTRSVEKHMAKALNYLSSRLGYSDGR</sequence>
<dbReference type="InterPro" id="IPR007627">
    <property type="entry name" value="RNA_pol_sigma70_r2"/>
</dbReference>
<gene>
    <name evidence="7" type="ORF">K3174_07645</name>
</gene>
<keyword evidence="3" id="KW-0731">Sigma factor</keyword>
<evidence type="ECO:0000256" key="4">
    <source>
        <dbReference type="ARBA" id="ARBA00023163"/>
    </source>
</evidence>
<evidence type="ECO:0000313" key="8">
    <source>
        <dbReference type="Proteomes" id="UP000755104"/>
    </source>
</evidence>
<evidence type="ECO:0000256" key="3">
    <source>
        <dbReference type="ARBA" id="ARBA00023082"/>
    </source>
</evidence>
<dbReference type="SUPFAM" id="SSF88946">
    <property type="entry name" value="Sigma2 domain of RNA polymerase sigma factors"/>
    <property type="match status" value="1"/>
</dbReference>
<evidence type="ECO:0000259" key="5">
    <source>
        <dbReference type="Pfam" id="PF04542"/>
    </source>
</evidence>
<dbReference type="Gene3D" id="1.10.10.10">
    <property type="entry name" value="Winged helix-like DNA-binding domain superfamily/Winged helix DNA-binding domain"/>
    <property type="match status" value="1"/>
</dbReference>
<dbReference type="Proteomes" id="UP000755104">
    <property type="component" value="Unassembled WGS sequence"/>
</dbReference>
<accession>A0ABS7J7V7</accession>
<keyword evidence="2" id="KW-0805">Transcription regulation</keyword>
<proteinExistence type="inferred from homology"/>
<dbReference type="InterPro" id="IPR013325">
    <property type="entry name" value="RNA_pol_sigma_r2"/>
</dbReference>
<dbReference type="InterPro" id="IPR013324">
    <property type="entry name" value="RNA_pol_sigma_r3/r4-like"/>
</dbReference>
<keyword evidence="4" id="KW-0804">Transcription</keyword>
<dbReference type="NCBIfam" id="TIGR02937">
    <property type="entry name" value="sigma70-ECF"/>
    <property type="match status" value="1"/>
</dbReference>
<dbReference type="RefSeq" id="WP_221557678.1">
    <property type="nucleotide sequence ID" value="NZ_JAIGNO010000004.1"/>
</dbReference>
<reference evidence="7 8" key="1">
    <citation type="submission" date="2021-08" db="EMBL/GenBank/DDBJ databases">
        <title>Comparative Genomics Analysis of the Genus Qipengyuania Reveals Extensive Genetic Diversity and Metabolic Versatility, Including the Description of Fifteen Novel Species.</title>
        <authorList>
            <person name="Liu Y."/>
        </authorList>
    </citation>
    <scope>NUCLEOTIDE SEQUENCE [LARGE SCALE GENOMIC DNA]</scope>
    <source>
        <strain evidence="7 8">6D47A</strain>
    </source>
</reference>
<evidence type="ECO:0000256" key="1">
    <source>
        <dbReference type="ARBA" id="ARBA00010641"/>
    </source>
</evidence>
<evidence type="ECO:0000259" key="6">
    <source>
        <dbReference type="Pfam" id="PF08281"/>
    </source>
</evidence>
<dbReference type="InterPro" id="IPR014284">
    <property type="entry name" value="RNA_pol_sigma-70_dom"/>
</dbReference>
<dbReference type="PANTHER" id="PTHR43133">
    <property type="entry name" value="RNA POLYMERASE ECF-TYPE SIGMA FACTO"/>
    <property type="match status" value="1"/>
</dbReference>
<dbReference type="Pfam" id="PF04542">
    <property type="entry name" value="Sigma70_r2"/>
    <property type="match status" value="1"/>
</dbReference>
<feature type="domain" description="RNA polymerase sigma-70 region 2" evidence="5">
    <location>
        <begin position="18"/>
        <end position="79"/>
    </location>
</feature>
<dbReference type="InterPro" id="IPR039425">
    <property type="entry name" value="RNA_pol_sigma-70-like"/>
</dbReference>
<evidence type="ECO:0000313" key="7">
    <source>
        <dbReference type="EMBL" id="MBX7482401.1"/>
    </source>
</evidence>
<dbReference type="EMBL" id="JAIGNO010000004">
    <property type="protein sequence ID" value="MBX7482401.1"/>
    <property type="molecule type" value="Genomic_DNA"/>
</dbReference>
<comment type="similarity">
    <text evidence="1">Belongs to the sigma-70 factor family. ECF subfamily.</text>
</comment>